<accession>A0A345HWT7</accession>
<dbReference type="KEGG" id="spad:DVK44_29615"/>
<name>A0A345HWT7_9ACTN</name>
<protein>
    <submittedName>
        <fullName evidence="1">Uncharacterized protein</fullName>
    </submittedName>
</protein>
<dbReference type="EMBL" id="CP031194">
    <property type="protein sequence ID" value="AXG81161.1"/>
    <property type="molecule type" value="Genomic_DNA"/>
</dbReference>
<dbReference type="OrthoDB" id="512930at85011"/>
<dbReference type="RefSeq" id="WP_114663702.1">
    <property type="nucleotide sequence ID" value="NZ_CP031194.1"/>
</dbReference>
<dbReference type="Proteomes" id="UP000253868">
    <property type="component" value="Chromosome"/>
</dbReference>
<reference evidence="2" key="1">
    <citation type="submission" date="2018-07" db="EMBL/GenBank/DDBJ databases">
        <authorList>
            <person name="Zhao J."/>
        </authorList>
    </citation>
    <scope>NUCLEOTIDE SEQUENCE [LARGE SCALE GENOMIC DNA]</scope>
    <source>
        <strain evidence="2">GSSD-12</strain>
    </source>
</reference>
<gene>
    <name evidence="1" type="ORF">DVK44_29615</name>
</gene>
<dbReference type="AlphaFoldDB" id="A0A345HWT7"/>
<sequence>MAKILSKEPDPGSQVCGYEITVDGMSPEYCGELKALGLYYCRAHHERVWIVHGYMWVAPGTSQGLPPLAERPVPAYSGEAAIYSVAYLTRREGNALRADPYDCL</sequence>
<evidence type="ECO:0000313" key="2">
    <source>
        <dbReference type="Proteomes" id="UP000253868"/>
    </source>
</evidence>
<keyword evidence="2" id="KW-1185">Reference proteome</keyword>
<evidence type="ECO:0000313" key="1">
    <source>
        <dbReference type="EMBL" id="AXG81161.1"/>
    </source>
</evidence>
<organism evidence="1 2">
    <name type="scientific">Streptomyces paludis</name>
    <dbReference type="NCBI Taxonomy" id="2282738"/>
    <lineage>
        <taxon>Bacteria</taxon>
        <taxon>Bacillati</taxon>
        <taxon>Actinomycetota</taxon>
        <taxon>Actinomycetes</taxon>
        <taxon>Kitasatosporales</taxon>
        <taxon>Streptomycetaceae</taxon>
        <taxon>Streptomyces</taxon>
    </lineage>
</organism>
<proteinExistence type="predicted"/>